<dbReference type="PANTHER" id="PTHR43591">
    <property type="entry name" value="METHYLTRANSFERASE"/>
    <property type="match status" value="1"/>
</dbReference>
<gene>
    <name evidence="2" type="ORF">HNQ38_001792</name>
</gene>
<name>A0A7W8C136_9BACT</name>
<keyword evidence="2" id="KW-0808">Transferase</keyword>
<evidence type="ECO:0000259" key="1">
    <source>
        <dbReference type="Pfam" id="PF13649"/>
    </source>
</evidence>
<dbReference type="Proteomes" id="UP000539075">
    <property type="component" value="Unassembled WGS sequence"/>
</dbReference>
<organism evidence="2 3">
    <name type="scientific">Desulfovibrio intestinalis</name>
    <dbReference type="NCBI Taxonomy" id="58621"/>
    <lineage>
        <taxon>Bacteria</taxon>
        <taxon>Pseudomonadati</taxon>
        <taxon>Thermodesulfobacteriota</taxon>
        <taxon>Desulfovibrionia</taxon>
        <taxon>Desulfovibrionales</taxon>
        <taxon>Desulfovibrionaceae</taxon>
        <taxon>Desulfovibrio</taxon>
    </lineage>
</organism>
<dbReference type="InterPro" id="IPR041698">
    <property type="entry name" value="Methyltransf_25"/>
</dbReference>
<dbReference type="InterPro" id="IPR029063">
    <property type="entry name" value="SAM-dependent_MTases_sf"/>
</dbReference>
<dbReference type="GO" id="GO:0008168">
    <property type="term" value="F:methyltransferase activity"/>
    <property type="evidence" value="ECO:0007669"/>
    <property type="project" value="UniProtKB-KW"/>
</dbReference>
<evidence type="ECO:0000313" key="2">
    <source>
        <dbReference type="EMBL" id="MBB5143692.1"/>
    </source>
</evidence>
<protein>
    <submittedName>
        <fullName evidence="2">SAM-dependent methyltransferase</fullName>
    </submittedName>
</protein>
<dbReference type="EMBL" id="JACHGO010000005">
    <property type="protein sequence ID" value="MBB5143692.1"/>
    <property type="molecule type" value="Genomic_DNA"/>
</dbReference>
<dbReference type="PANTHER" id="PTHR43591:SF24">
    <property type="entry name" value="2-METHOXY-6-POLYPRENYL-1,4-BENZOQUINOL METHYLASE, MITOCHONDRIAL"/>
    <property type="match status" value="1"/>
</dbReference>
<feature type="domain" description="Methyltransferase" evidence="1">
    <location>
        <begin position="68"/>
        <end position="160"/>
    </location>
</feature>
<keyword evidence="2" id="KW-0489">Methyltransferase</keyword>
<keyword evidence="3" id="KW-1185">Reference proteome</keyword>
<dbReference type="Pfam" id="PF13649">
    <property type="entry name" value="Methyltransf_25"/>
    <property type="match status" value="1"/>
</dbReference>
<dbReference type="GO" id="GO:0032259">
    <property type="term" value="P:methylation"/>
    <property type="evidence" value="ECO:0007669"/>
    <property type="project" value="UniProtKB-KW"/>
</dbReference>
<proteinExistence type="predicted"/>
<dbReference type="AlphaFoldDB" id="A0A7W8C136"/>
<comment type="caution">
    <text evidence="2">The sequence shown here is derived from an EMBL/GenBank/DDBJ whole genome shotgun (WGS) entry which is preliminary data.</text>
</comment>
<dbReference type="Gene3D" id="3.40.50.150">
    <property type="entry name" value="Vaccinia Virus protein VP39"/>
    <property type="match status" value="1"/>
</dbReference>
<sequence>MNYTAPSSASSEPISHNDSALSSRIERYWSRRAGSYGTTRRVELSSDKKNQWLAEILPHLQGKQPLRVLDIGTGTGFFAILLAQQGHTACGIDMSEAMLEEGRLIAKQHGCAVDFQKMDASCLNFEGESMDVVISRNLTWTLQDAAEAYKEWYRVLRSGGILLNFDANYGSVSFMDVVRHPGTHAHVGMDDGMMEECECIRRELPLSRESRPDWDMRVLRDIGFSQCQCDMKLSSRIYTEQDATYNPVPMFAIRAMK</sequence>
<dbReference type="RefSeq" id="WP_183719449.1">
    <property type="nucleotide sequence ID" value="NZ_JACHGO010000005.1"/>
</dbReference>
<accession>A0A7W8C136</accession>
<evidence type="ECO:0000313" key="3">
    <source>
        <dbReference type="Proteomes" id="UP000539075"/>
    </source>
</evidence>
<dbReference type="CDD" id="cd02440">
    <property type="entry name" value="AdoMet_MTases"/>
    <property type="match status" value="1"/>
</dbReference>
<dbReference type="SUPFAM" id="SSF53335">
    <property type="entry name" value="S-adenosyl-L-methionine-dependent methyltransferases"/>
    <property type="match status" value="1"/>
</dbReference>
<reference evidence="2 3" key="1">
    <citation type="submission" date="2020-08" db="EMBL/GenBank/DDBJ databases">
        <title>Genomic Encyclopedia of Type Strains, Phase IV (KMG-IV): sequencing the most valuable type-strain genomes for metagenomic binning, comparative biology and taxonomic classification.</title>
        <authorList>
            <person name="Goeker M."/>
        </authorList>
    </citation>
    <scope>NUCLEOTIDE SEQUENCE [LARGE SCALE GENOMIC DNA]</scope>
    <source>
        <strain evidence="2 3">DSM 11275</strain>
    </source>
</reference>